<keyword evidence="2" id="KW-1185">Reference proteome</keyword>
<accession>A0A4C1UG04</accession>
<evidence type="ECO:0000313" key="1">
    <source>
        <dbReference type="EMBL" id="GBP25080.1"/>
    </source>
</evidence>
<protein>
    <submittedName>
        <fullName evidence="1">Uncharacterized protein</fullName>
    </submittedName>
</protein>
<evidence type="ECO:0000313" key="2">
    <source>
        <dbReference type="Proteomes" id="UP000299102"/>
    </source>
</evidence>
<reference evidence="1 2" key="1">
    <citation type="journal article" date="2019" name="Commun. Biol.">
        <title>The bagworm genome reveals a unique fibroin gene that provides high tensile strength.</title>
        <authorList>
            <person name="Kono N."/>
            <person name="Nakamura H."/>
            <person name="Ohtoshi R."/>
            <person name="Tomita M."/>
            <person name="Numata K."/>
            <person name="Arakawa K."/>
        </authorList>
    </citation>
    <scope>NUCLEOTIDE SEQUENCE [LARGE SCALE GENOMIC DNA]</scope>
</reference>
<name>A0A4C1UG04_EUMVA</name>
<dbReference type="EMBL" id="BGZK01000169">
    <property type="protein sequence ID" value="GBP25080.1"/>
    <property type="molecule type" value="Genomic_DNA"/>
</dbReference>
<gene>
    <name evidence="1" type="ORF">EVAR_19560_1</name>
</gene>
<dbReference type="Proteomes" id="UP000299102">
    <property type="component" value="Unassembled WGS sequence"/>
</dbReference>
<comment type="caution">
    <text evidence="1">The sequence shown here is derived from an EMBL/GenBank/DDBJ whole genome shotgun (WGS) entry which is preliminary data.</text>
</comment>
<organism evidence="1 2">
    <name type="scientific">Eumeta variegata</name>
    <name type="common">Bagworm moth</name>
    <name type="synonym">Eumeta japonica</name>
    <dbReference type="NCBI Taxonomy" id="151549"/>
    <lineage>
        <taxon>Eukaryota</taxon>
        <taxon>Metazoa</taxon>
        <taxon>Ecdysozoa</taxon>
        <taxon>Arthropoda</taxon>
        <taxon>Hexapoda</taxon>
        <taxon>Insecta</taxon>
        <taxon>Pterygota</taxon>
        <taxon>Neoptera</taxon>
        <taxon>Endopterygota</taxon>
        <taxon>Lepidoptera</taxon>
        <taxon>Glossata</taxon>
        <taxon>Ditrysia</taxon>
        <taxon>Tineoidea</taxon>
        <taxon>Psychidae</taxon>
        <taxon>Oiketicinae</taxon>
        <taxon>Eumeta</taxon>
    </lineage>
</organism>
<sequence length="125" mass="13435">MGEGAGRGVRVHRLAASSFGRRSDIELRLDLYGARPVREIQRHAVSVTKRGARAPGGRGRAAHSPDRVSIVCLILFSQSDFQVKFMGRRSRRRAAPRSRFCLPDPPLVLISGGACSAPGGTGNIS</sequence>
<dbReference type="AlphaFoldDB" id="A0A4C1UG04"/>
<proteinExistence type="predicted"/>